<feature type="transmembrane region" description="Helical" evidence="5">
    <location>
        <begin position="48"/>
        <end position="69"/>
    </location>
</feature>
<sequence length="294" mass="32972">MACVLCVTYNVLHRSTIQLLRFPFSLFLLPVYLFAISQVPEVDRGRAALIFFILHVLVYPASNGYNSYMDRDETPIGGLRAPLQPTRQLFWTTVLLDGIAILLSLLFVNAVFAFGVLAYIAASRAYSWRGLRLKRFPVTGFLTVFLFQGAWIYAAVALAFHAGGGSLLLPALAASCLVGALYPLTQIYQFEADRADGVTTISYKLGKRGSFLFSMFLFAAAAALLFCYFSAAGQLNHFYRFLVITLPVVGFFFYWMRKVWRNEAAADFRHSLQMNLVATACTTLYFLTLIYSNH</sequence>
<keyword evidence="6" id="KW-0808">Transferase</keyword>
<evidence type="ECO:0000256" key="4">
    <source>
        <dbReference type="ARBA" id="ARBA00023136"/>
    </source>
</evidence>
<keyword evidence="2 5" id="KW-0812">Transmembrane</keyword>
<dbReference type="InterPro" id="IPR000537">
    <property type="entry name" value="UbiA_prenyltransferase"/>
</dbReference>
<dbReference type="Pfam" id="PF01040">
    <property type="entry name" value="UbiA"/>
    <property type="match status" value="1"/>
</dbReference>
<dbReference type="OrthoDB" id="665023at2"/>
<dbReference type="GO" id="GO:0016765">
    <property type="term" value="F:transferase activity, transferring alkyl or aryl (other than methyl) groups"/>
    <property type="evidence" value="ECO:0007669"/>
    <property type="project" value="InterPro"/>
</dbReference>
<evidence type="ECO:0000256" key="1">
    <source>
        <dbReference type="ARBA" id="ARBA00004141"/>
    </source>
</evidence>
<gene>
    <name evidence="6" type="ORF">EPD60_13275</name>
</gene>
<comment type="subcellular location">
    <subcellularLocation>
        <location evidence="1">Membrane</location>
        <topology evidence="1">Multi-pass membrane protein</topology>
    </subcellularLocation>
</comment>
<dbReference type="GO" id="GO:0016020">
    <property type="term" value="C:membrane"/>
    <property type="evidence" value="ECO:0007669"/>
    <property type="project" value="UniProtKB-SubCell"/>
</dbReference>
<reference evidence="6 7" key="1">
    <citation type="submission" date="2019-03" db="EMBL/GenBank/DDBJ databases">
        <authorList>
            <person name="Kim M.K.M."/>
        </authorList>
    </citation>
    <scope>NUCLEOTIDE SEQUENCE [LARGE SCALE GENOMIC DNA]</scope>
    <source>
        <strain evidence="6 7">17J68-12</strain>
    </source>
</reference>
<comment type="caution">
    <text evidence="6">The sequence shown here is derived from an EMBL/GenBank/DDBJ whole genome shotgun (WGS) entry which is preliminary data.</text>
</comment>
<dbReference type="AlphaFoldDB" id="A0A4R1B5E7"/>
<feature type="transmembrane region" description="Helical" evidence="5">
    <location>
        <begin position="89"/>
        <end position="120"/>
    </location>
</feature>
<proteinExistence type="predicted"/>
<organism evidence="6 7">
    <name type="scientific">Flaviaesturariibacter flavus</name>
    <dbReference type="NCBI Taxonomy" id="2502780"/>
    <lineage>
        <taxon>Bacteria</taxon>
        <taxon>Pseudomonadati</taxon>
        <taxon>Bacteroidota</taxon>
        <taxon>Chitinophagia</taxon>
        <taxon>Chitinophagales</taxon>
        <taxon>Chitinophagaceae</taxon>
        <taxon>Flaviaestuariibacter</taxon>
    </lineage>
</organism>
<accession>A0A4R1B5E7</accession>
<feature type="transmembrane region" description="Helical" evidence="5">
    <location>
        <begin position="276"/>
        <end position="292"/>
    </location>
</feature>
<feature type="transmembrane region" description="Helical" evidence="5">
    <location>
        <begin position="19"/>
        <end position="36"/>
    </location>
</feature>
<keyword evidence="4 5" id="KW-0472">Membrane</keyword>
<keyword evidence="7" id="KW-1185">Reference proteome</keyword>
<protein>
    <submittedName>
        <fullName evidence="6">Prenyltransferase</fullName>
    </submittedName>
</protein>
<evidence type="ECO:0000256" key="5">
    <source>
        <dbReference type="SAM" id="Phobius"/>
    </source>
</evidence>
<evidence type="ECO:0000313" key="7">
    <source>
        <dbReference type="Proteomes" id="UP000295334"/>
    </source>
</evidence>
<dbReference type="Proteomes" id="UP000295334">
    <property type="component" value="Unassembled WGS sequence"/>
</dbReference>
<feature type="transmembrane region" description="Helical" evidence="5">
    <location>
        <begin position="211"/>
        <end position="231"/>
    </location>
</feature>
<evidence type="ECO:0000256" key="2">
    <source>
        <dbReference type="ARBA" id="ARBA00022692"/>
    </source>
</evidence>
<dbReference type="EMBL" id="SJZI01000046">
    <property type="protein sequence ID" value="TCJ13354.1"/>
    <property type="molecule type" value="Genomic_DNA"/>
</dbReference>
<evidence type="ECO:0000256" key="3">
    <source>
        <dbReference type="ARBA" id="ARBA00022989"/>
    </source>
</evidence>
<keyword evidence="3 5" id="KW-1133">Transmembrane helix</keyword>
<feature type="transmembrane region" description="Helical" evidence="5">
    <location>
        <begin position="237"/>
        <end position="255"/>
    </location>
</feature>
<name>A0A4R1B5E7_9BACT</name>
<feature type="transmembrane region" description="Helical" evidence="5">
    <location>
        <begin position="141"/>
        <end position="161"/>
    </location>
</feature>
<dbReference type="Gene3D" id="1.20.120.1780">
    <property type="entry name" value="UbiA prenyltransferase"/>
    <property type="match status" value="1"/>
</dbReference>
<feature type="transmembrane region" description="Helical" evidence="5">
    <location>
        <begin position="167"/>
        <end position="184"/>
    </location>
</feature>
<evidence type="ECO:0000313" key="6">
    <source>
        <dbReference type="EMBL" id="TCJ13354.1"/>
    </source>
</evidence>